<name>A0ABW8TPU8_9CLOT</name>
<dbReference type="EMBL" id="JBJHZY010000001">
    <property type="protein sequence ID" value="MFL0266618.1"/>
    <property type="molecule type" value="Genomic_DNA"/>
</dbReference>
<comment type="similarity">
    <text evidence="1">Belongs to the NAD(P)-dependent epimerase/dehydratase family.</text>
</comment>
<organism evidence="3 4">
    <name type="scientific">Candidatus Clostridium radicumherbarum</name>
    <dbReference type="NCBI Taxonomy" id="3381662"/>
    <lineage>
        <taxon>Bacteria</taxon>
        <taxon>Bacillati</taxon>
        <taxon>Bacillota</taxon>
        <taxon>Clostridia</taxon>
        <taxon>Eubacteriales</taxon>
        <taxon>Clostridiaceae</taxon>
        <taxon>Clostridium</taxon>
    </lineage>
</organism>
<dbReference type="InterPro" id="IPR036291">
    <property type="entry name" value="NAD(P)-bd_dom_sf"/>
</dbReference>
<dbReference type="RefSeq" id="WP_406763249.1">
    <property type="nucleotide sequence ID" value="NZ_JBJHZY010000001.1"/>
</dbReference>
<proteinExistence type="inferred from homology"/>
<feature type="domain" description="NAD-dependent epimerase/dehydratase" evidence="2">
    <location>
        <begin position="11"/>
        <end position="241"/>
    </location>
</feature>
<dbReference type="PROSITE" id="PS00061">
    <property type="entry name" value="ADH_SHORT"/>
    <property type="match status" value="1"/>
</dbReference>
<dbReference type="Gene3D" id="3.40.50.720">
    <property type="entry name" value="NAD(P)-binding Rossmann-like Domain"/>
    <property type="match status" value="1"/>
</dbReference>
<dbReference type="InterPro" id="IPR001509">
    <property type="entry name" value="Epimerase_deHydtase"/>
</dbReference>
<evidence type="ECO:0000313" key="4">
    <source>
        <dbReference type="Proteomes" id="UP001623661"/>
    </source>
</evidence>
<evidence type="ECO:0000259" key="2">
    <source>
        <dbReference type="Pfam" id="PF01370"/>
    </source>
</evidence>
<protein>
    <submittedName>
        <fullName evidence="3">NAD-dependent epimerase/dehydratase family protein</fullName>
    </submittedName>
</protein>
<dbReference type="PANTHER" id="PTHR43000">
    <property type="entry name" value="DTDP-D-GLUCOSE 4,6-DEHYDRATASE-RELATED"/>
    <property type="match status" value="1"/>
</dbReference>
<keyword evidence="4" id="KW-1185">Reference proteome</keyword>
<dbReference type="InterPro" id="IPR020904">
    <property type="entry name" value="Sc_DH/Rdtase_CS"/>
</dbReference>
<gene>
    <name evidence="3" type="ORF">ACJDUH_00795</name>
</gene>
<evidence type="ECO:0000256" key="1">
    <source>
        <dbReference type="ARBA" id="ARBA00007637"/>
    </source>
</evidence>
<dbReference type="Proteomes" id="UP001623661">
    <property type="component" value="Unassembled WGS sequence"/>
</dbReference>
<dbReference type="SUPFAM" id="SSF51735">
    <property type="entry name" value="NAD(P)-binding Rossmann-fold domains"/>
    <property type="match status" value="1"/>
</dbReference>
<accession>A0ABW8TPU8</accession>
<reference evidence="3 4" key="1">
    <citation type="submission" date="2024-11" db="EMBL/GenBank/DDBJ databases">
        <authorList>
            <person name="Heng Y.C."/>
            <person name="Lim A.C.H."/>
            <person name="Lee J.K.Y."/>
            <person name="Kittelmann S."/>
        </authorList>
    </citation>
    <scope>NUCLEOTIDE SEQUENCE [LARGE SCALE GENOMIC DNA]</scope>
    <source>
        <strain evidence="3 4">WILCCON 0202</strain>
    </source>
</reference>
<evidence type="ECO:0000313" key="3">
    <source>
        <dbReference type="EMBL" id="MFL0266618.1"/>
    </source>
</evidence>
<comment type="caution">
    <text evidence="3">The sequence shown here is derived from an EMBL/GenBank/DDBJ whole genome shotgun (WGS) entry which is preliminary data.</text>
</comment>
<sequence length="325" mass="37092">MGQVSFMGKNIVITGGCGFIGSHLIRRLLREDANIFLFNKSSTSTWRIKEYLNKVKIIKIDITNSLDVHSCIHEIKPDYVFHLAAYGMDSSQNDYIKAANTNIIGTINILSSLKEINCCKVINIGSCAEYGNRKEVMSEDMNLMPVSIYGSTKASGTLIAHQIAKENNIKIVTLRPFGIFGEGEERHKIFCHIIMSILEDRDVKLTNCEQYRDYCYVENIIDGMIMAAKNEAIENDVFNIACGELYPLKYYVELIFKNLKTDRKALYGAVKYKKNEMWVPAANISKIKSLLQWRPEINIEEGIIRTINWYKQNKYMFKMAGDSNG</sequence>
<dbReference type="Pfam" id="PF01370">
    <property type="entry name" value="Epimerase"/>
    <property type="match status" value="1"/>
</dbReference>